<dbReference type="InterPro" id="IPR029044">
    <property type="entry name" value="Nucleotide-diphossugar_trans"/>
</dbReference>
<dbReference type="SUPFAM" id="SSF53448">
    <property type="entry name" value="Nucleotide-diphospho-sugar transferases"/>
    <property type="match status" value="1"/>
</dbReference>
<accession>A0A6P2D391</accession>
<reference evidence="1 2" key="1">
    <citation type="submission" date="2019-05" db="EMBL/GenBank/DDBJ databases">
        <authorList>
            <consortium name="Science for Life Laboratories"/>
        </authorList>
    </citation>
    <scope>NUCLEOTIDE SEQUENCE [LARGE SCALE GENOMIC DNA]</scope>
    <source>
        <strain evidence="1">Soil9</strain>
    </source>
</reference>
<dbReference type="GO" id="GO:0016757">
    <property type="term" value="F:glycosyltransferase activity"/>
    <property type="evidence" value="ECO:0007669"/>
    <property type="project" value="UniProtKB-KW"/>
</dbReference>
<dbReference type="KEGG" id="gms:SOIL9_21050"/>
<dbReference type="InterPro" id="IPR029063">
    <property type="entry name" value="SAM-dependent_MTases_sf"/>
</dbReference>
<proteinExistence type="predicted"/>
<evidence type="ECO:0000313" key="2">
    <source>
        <dbReference type="Proteomes" id="UP000464178"/>
    </source>
</evidence>
<dbReference type="Pfam" id="PF13578">
    <property type="entry name" value="Methyltransf_24"/>
    <property type="match status" value="1"/>
</dbReference>
<keyword evidence="1" id="KW-0808">Transferase</keyword>
<gene>
    <name evidence="1" type="ORF">SOIL9_21050</name>
</gene>
<sequence>MFIAASCRAERPSTAAHGAVVRFFFAQTMPTLPYFGLYVVTCPGREAVLERTLASIRASDWPGAPVVLRQPVDWPVGWESTSRMYRTVLQRAWEDGCWWAVVLEDDVQVNRHLWANLTRWHPITTGQLHWGSLFIPDTIHDPWARTCPELGYRLARPALTTGPNAQWQKARLWGSQAYVFSRGGLSVMLDRWDRHGGGQDARAVAIAGGAGWPLWYASPCLVEHVPVISAFGTPPAYAPDFVPDFRFAPEPSGTYRHPEGIPGWLSFAEGQTLWELARDKRVLELGRFRGRSTVALAQSAREVVSVDVLDPAHAAGWLERFGCPPNVTLLQSRFAELDPRLNPFDLIFVDGERDAANVHADVELALARLAPGGCLACHGYPDPDWPDVRRVVDEVASARGLWRARQSDYLAVFRVSDAARPQEIPELTPLIAAPVSSPPTETIPTPRTVWVYWEGSMPGYIELCCETIRTHNRHIRVEVLDRAGFDALFLRDRDLPIDALILPHKADFIRAYLLVHYGGLYLDADCVVLNSLDFAFDLADTTGFVGYRDPLGYMSASFMVSAPGGAVIRDHYERVCAVLRSRHERGWLDLSSVPLDQAVTAHPERAHVLPTERIMPISWQASERLSERHPDAVHELSFRSDAAMYMLSNNTIKSRRATRVLAHMPAADLLADSYFLSFLFRRALGRPQLVPEIKYAYSTDRETEEFDEGALDFLAGRFGARTLIDVGCDSPETVYRAKHKGIRAVGVSGDPRVARDCQVIIEHDYTRKPLFAGEFDLGWSISFIKHIEERFAPNVMATFQDCRIVFVAGTGSAAERWIELLHQTGFALDTDATEGVRRHSTVEGGTTRTTGLVFRRGESTG</sequence>
<dbReference type="AlphaFoldDB" id="A0A6P2D391"/>
<dbReference type="SUPFAM" id="SSF53335">
    <property type="entry name" value="S-adenosyl-L-methionine-dependent methyltransferases"/>
    <property type="match status" value="1"/>
</dbReference>
<keyword evidence="1" id="KW-0328">Glycosyltransferase</keyword>
<dbReference type="Proteomes" id="UP000464178">
    <property type="component" value="Chromosome"/>
</dbReference>
<organism evidence="1 2">
    <name type="scientific">Gemmata massiliana</name>
    <dbReference type="NCBI Taxonomy" id="1210884"/>
    <lineage>
        <taxon>Bacteria</taxon>
        <taxon>Pseudomonadati</taxon>
        <taxon>Planctomycetota</taxon>
        <taxon>Planctomycetia</taxon>
        <taxon>Gemmatales</taxon>
        <taxon>Gemmataceae</taxon>
        <taxon>Gemmata</taxon>
    </lineage>
</organism>
<dbReference type="Pfam" id="PF04488">
    <property type="entry name" value="Gly_transf_sug"/>
    <property type="match status" value="1"/>
</dbReference>
<protein>
    <submittedName>
        <fullName evidence="1">Uncharacterized protein</fullName>
    </submittedName>
</protein>
<evidence type="ECO:0000313" key="1">
    <source>
        <dbReference type="EMBL" id="VTR95609.1"/>
    </source>
</evidence>
<name>A0A6P2D391_9BACT</name>
<dbReference type="Gene3D" id="3.90.550.20">
    <property type="match status" value="1"/>
</dbReference>
<dbReference type="Gene3D" id="3.40.50.150">
    <property type="entry name" value="Vaccinia Virus protein VP39"/>
    <property type="match status" value="1"/>
</dbReference>
<keyword evidence="2" id="KW-1185">Reference proteome</keyword>
<dbReference type="EMBL" id="LR593886">
    <property type="protein sequence ID" value="VTR95609.1"/>
    <property type="molecule type" value="Genomic_DNA"/>
</dbReference>
<dbReference type="InterPro" id="IPR007577">
    <property type="entry name" value="GlycoTrfase_DXD_sugar-bd_CS"/>
</dbReference>